<gene>
    <name evidence="12" type="primary">ysxC</name>
    <name evidence="10" type="synonym">engB</name>
    <name evidence="12" type="ORF">C6B37_00860</name>
</gene>
<dbReference type="InterPro" id="IPR030393">
    <property type="entry name" value="G_ENGB_dom"/>
</dbReference>
<proteinExistence type="inferred from homology"/>
<keyword evidence="4" id="KW-0479">Metal-binding</keyword>
<dbReference type="Proteomes" id="UP000238672">
    <property type="component" value="Unassembled WGS sequence"/>
</dbReference>
<evidence type="ECO:0000256" key="7">
    <source>
        <dbReference type="ARBA" id="ARBA00023134"/>
    </source>
</evidence>
<sequence>MAIKNSFFVKSITDIKYSPFPRLKEIFLIGRSNVGKSFFIRVLTNNNKISFVSKTPGKTSTLNYFLLNNSFYLIDSPGYGYMKKSKLSQRTVFPMIQNFLQKNKNIKMILQIIDFKVGPTKMDLFITQELAKHNFKLAIILNKSDKVSKNHILKQLNFIKNTFELSNYLNDIPMYLLSCKTKEGLREIESLVSKQMSLNN</sequence>
<evidence type="ECO:0000259" key="11">
    <source>
        <dbReference type="PROSITE" id="PS51706"/>
    </source>
</evidence>
<dbReference type="AlphaFoldDB" id="A0A2S8NV18"/>
<evidence type="ECO:0000256" key="4">
    <source>
        <dbReference type="ARBA" id="ARBA00022723"/>
    </source>
</evidence>
<keyword evidence="6" id="KW-0460">Magnesium</keyword>
<dbReference type="InterPro" id="IPR006073">
    <property type="entry name" value="GTP-bd"/>
</dbReference>
<dbReference type="GO" id="GO:0005525">
    <property type="term" value="F:GTP binding"/>
    <property type="evidence" value="ECO:0007669"/>
    <property type="project" value="UniProtKB-UniRule"/>
</dbReference>
<accession>A0A2S8NV18</accession>
<comment type="function">
    <text evidence="10">Necessary for normal cell division and for the maintenance of normal septation.</text>
</comment>
<dbReference type="PANTHER" id="PTHR11649">
    <property type="entry name" value="MSS1/TRME-RELATED GTP-BINDING PROTEIN"/>
    <property type="match status" value="1"/>
</dbReference>
<evidence type="ECO:0000256" key="6">
    <source>
        <dbReference type="ARBA" id="ARBA00022842"/>
    </source>
</evidence>
<name>A0A2S8NV18_9MOLU</name>
<keyword evidence="8 10" id="KW-0717">Septation</keyword>
<keyword evidence="9 10" id="KW-0131">Cell cycle</keyword>
<dbReference type="PANTHER" id="PTHR11649:SF13">
    <property type="entry name" value="ENGB-TYPE G DOMAIN-CONTAINING PROTEIN"/>
    <property type="match status" value="1"/>
</dbReference>
<reference evidence="12 13" key="1">
    <citation type="submission" date="2018-02" db="EMBL/GenBank/DDBJ databases">
        <title>Metagenomics reveals mixed infection of spiroplasma and phytoplasma in chicory.</title>
        <authorList>
            <person name="Polano C."/>
            <person name="Moruzzi S."/>
            <person name="Ermacora P."/>
            <person name="Ferrini F."/>
            <person name="Martini M."/>
            <person name="Firrao G."/>
        </authorList>
    </citation>
    <scope>NUCLEOTIDE SEQUENCE [LARGE SCALE GENOMIC DNA]</scope>
    <source>
        <strain evidence="12 13">ChiP</strain>
    </source>
</reference>
<dbReference type="Pfam" id="PF01926">
    <property type="entry name" value="MMR_HSR1"/>
    <property type="match status" value="1"/>
</dbReference>
<evidence type="ECO:0000256" key="9">
    <source>
        <dbReference type="ARBA" id="ARBA00023306"/>
    </source>
</evidence>
<evidence type="ECO:0000256" key="1">
    <source>
        <dbReference type="ARBA" id="ARBA00001946"/>
    </source>
</evidence>
<dbReference type="NCBIfam" id="TIGR03598">
    <property type="entry name" value="GTPase_YsxC"/>
    <property type="match status" value="1"/>
</dbReference>
<dbReference type="HAMAP" id="MF_00321">
    <property type="entry name" value="GTPase_EngB"/>
    <property type="match status" value="1"/>
</dbReference>
<dbReference type="EMBL" id="PUUG01000014">
    <property type="protein sequence ID" value="PQP79830.1"/>
    <property type="molecule type" value="Genomic_DNA"/>
</dbReference>
<evidence type="ECO:0000256" key="3">
    <source>
        <dbReference type="ARBA" id="ARBA00022618"/>
    </source>
</evidence>
<comment type="cofactor">
    <cofactor evidence="1">
        <name>Mg(2+)</name>
        <dbReference type="ChEBI" id="CHEBI:18420"/>
    </cofactor>
</comment>
<dbReference type="GO" id="GO:0000917">
    <property type="term" value="P:division septum assembly"/>
    <property type="evidence" value="ECO:0007669"/>
    <property type="project" value="UniProtKB-KW"/>
</dbReference>
<dbReference type="InterPro" id="IPR027417">
    <property type="entry name" value="P-loop_NTPase"/>
</dbReference>
<dbReference type="PROSITE" id="PS51706">
    <property type="entry name" value="G_ENGB"/>
    <property type="match status" value="1"/>
</dbReference>
<comment type="caution">
    <text evidence="12">The sequence shown here is derived from an EMBL/GenBank/DDBJ whole genome shotgun (WGS) entry which is preliminary data.</text>
</comment>
<evidence type="ECO:0000256" key="5">
    <source>
        <dbReference type="ARBA" id="ARBA00022741"/>
    </source>
</evidence>
<keyword evidence="13" id="KW-1185">Reference proteome</keyword>
<evidence type="ECO:0000256" key="8">
    <source>
        <dbReference type="ARBA" id="ARBA00023210"/>
    </source>
</evidence>
<dbReference type="InterPro" id="IPR019987">
    <property type="entry name" value="GTP-bd_ribosome_bio_YsxC"/>
</dbReference>
<keyword evidence="5 10" id="KW-0547">Nucleotide-binding</keyword>
<comment type="similarity">
    <text evidence="2 10">Belongs to the TRAFAC class TrmE-Era-EngA-EngB-Septin-like GTPase superfamily. EngB GTPase family.</text>
</comment>
<keyword evidence="7 10" id="KW-0342">GTP-binding</keyword>
<dbReference type="SUPFAM" id="SSF52540">
    <property type="entry name" value="P-loop containing nucleoside triphosphate hydrolases"/>
    <property type="match status" value="1"/>
</dbReference>
<dbReference type="GO" id="GO:0046872">
    <property type="term" value="F:metal ion binding"/>
    <property type="evidence" value="ECO:0007669"/>
    <property type="project" value="UniProtKB-KW"/>
</dbReference>
<dbReference type="Gene3D" id="3.40.50.300">
    <property type="entry name" value="P-loop containing nucleotide triphosphate hydrolases"/>
    <property type="match status" value="1"/>
</dbReference>
<protein>
    <recommendedName>
        <fullName evidence="10">Probable GTP-binding protein EngB</fullName>
    </recommendedName>
</protein>
<evidence type="ECO:0000256" key="10">
    <source>
        <dbReference type="HAMAP-Rule" id="MF_00321"/>
    </source>
</evidence>
<keyword evidence="3 10" id="KW-0132">Cell division</keyword>
<feature type="domain" description="EngB-type G" evidence="11">
    <location>
        <begin position="22"/>
        <end position="198"/>
    </location>
</feature>
<evidence type="ECO:0000256" key="2">
    <source>
        <dbReference type="ARBA" id="ARBA00009638"/>
    </source>
</evidence>
<dbReference type="CDD" id="cd01876">
    <property type="entry name" value="YihA_EngB"/>
    <property type="match status" value="1"/>
</dbReference>
<evidence type="ECO:0000313" key="12">
    <source>
        <dbReference type="EMBL" id="PQP79830.1"/>
    </source>
</evidence>
<organism evidence="12 13">
    <name type="scientific">Candidatus Phytoplasma phoenicium</name>
    <dbReference type="NCBI Taxonomy" id="198422"/>
    <lineage>
        <taxon>Bacteria</taxon>
        <taxon>Bacillati</taxon>
        <taxon>Mycoplasmatota</taxon>
        <taxon>Mollicutes</taxon>
        <taxon>Acholeplasmatales</taxon>
        <taxon>Acholeplasmataceae</taxon>
        <taxon>Candidatus Phytoplasma</taxon>
        <taxon>16SrIX (Pigeon pea witches'-broom group)</taxon>
    </lineage>
</organism>
<evidence type="ECO:0000313" key="13">
    <source>
        <dbReference type="Proteomes" id="UP000238672"/>
    </source>
</evidence>